<dbReference type="EMBL" id="MUJZ01030647">
    <property type="protein sequence ID" value="OTF77841.1"/>
    <property type="molecule type" value="Genomic_DNA"/>
</dbReference>
<accession>A0A1Y3BAE2</accession>
<proteinExistence type="predicted"/>
<gene>
    <name evidence="2" type="ORF">BLA29_013934</name>
</gene>
<keyword evidence="3" id="KW-1185">Reference proteome</keyword>
<organism evidence="2 3">
    <name type="scientific">Euroglyphus maynei</name>
    <name type="common">Mayne's house dust mite</name>
    <dbReference type="NCBI Taxonomy" id="6958"/>
    <lineage>
        <taxon>Eukaryota</taxon>
        <taxon>Metazoa</taxon>
        <taxon>Ecdysozoa</taxon>
        <taxon>Arthropoda</taxon>
        <taxon>Chelicerata</taxon>
        <taxon>Arachnida</taxon>
        <taxon>Acari</taxon>
        <taxon>Acariformes</taxon>
        <taxon>Sarcoptiformes</taxon>
        <taxon>Astigmata</taxon>
        <taxon>Psoroptidia</taxon>
        <taxon>Analgoidea</taxon>
        <taxon>Pyroglyphidae</taxon>
        <taxon>Pyroglyphinae</taxon>
        <taxon>Euroglyphus</taxon>
    </lineage>
</organism>
<feature type="transmembrane region" description="Helical" evidence="1">
    <location>
        <begin position="28"/>
        <end position="53"/>
    </location>
</feature>
<reference evidence="2 3" key="1">
    <citation type="submission" date="2017-03" db="EMBL/GenBank/DDBJ databases">
        <title>Genome Survey of Euroglyphus maynei.</title>
        <authorList>
            <person name="Arlian L.G."/>
            <person name="Morgan M.S."/>
            <person name="Rider S.D."/>
        </authorList>
    </citation>
    <scope>NUCLEOTIDE SEQUENCE [LARGE SCALE GENOMIC DNA]</scope>
    <source>
        <strain evidence="2">Arlian Lab</strain>
        <tissue evidence="2">Whole body</tissue>
    </source>
</reference>
<keyword evidence="1" id="KW-0812">Transmembrane</keyword>
<evidence type="ECO:0000256" key="1">
    <source>
        <dbReference type="SAM" id="Phobius"/>
    </source>
</evidence>
<keyword evidence="1" id="KW-1133">Transmembrane helix</keyword>
<comment type="caution">
    <text evidence="2">The sequence shown here is derived from an EMBL/GenBank/DDBJ whole genome shotgun (WGS) entry which is preliminary data.</text>
</comment>
<dbReference type="AlphaFoldDB" id="A0A1Y3BAE2"/>
<feature type="non-terminal residue" evidence="2">
    <location>
        <position position="59"/>
    </location>
</feature>
<name>A0A1Y3BAE2_EURMA</name>
<evidence type="ECO:0000313" key="2">
    <source>
        <dbReference type="EMBL" id="OTF77841.1"/>
    </source>
</evidence>
<keyword evidence="1" id="KW-0472">Membrane</keyword>
<evidence type="ECO:0000313" key="3">
    <source>
        <dbReference type="Proteomes" id="UP000194236"/>
    </source>
</evidence>
<protein>
    <submittedName>
        <fullName evidence="2">Uncharacterized protein</fullName>
    </submittedName>
</protein>
<sequence>MNDIRKRKPYYWRENIGKDVQMLLKLNIINGAIIIIFHWLLHFLLILLIIIIFERLPQY</sequence>
<dbReference type="Proteomes" id="UP000194236">
    <property type="component" value="Unassembled WGS sequence"/>
</dbReference>